<dbReference type="GO" id="GO:0047443">
    <property type="term" value="F:4-hydroxy-4-methyl-2-oxoglutarate aldolase activity"/>
    <property type="evidence" value="ECO:0007669"/>
    <property type="project" value="UniProtKB-EC"/>
</dbReference>
<reference evidence="11" key="1">
    <citation type="journal article" date="2014" name="Int. J. Syst. Evol. Microbiol.">
        <title>Complete genome sequence of Corynebacterium casei LMG S-19264T (=DSM 44701T), isolated from a smear-ripened cheese.</title>
        <authorList>
            <consortium name="US DOE Joint Genome Institute (JGI-PGF)"/>
            <person name="Walter F."/>
            <person name="Albersmeier A."/>
            <person name="Kalinowski J."/>
            <person name="Ruckert C."/>
        </authorList>
    </citation>
    <scope>NUCLEOTIDE SEQUENCE</scope>
    <source>
        <strain evidence="11">KCTC 22169</strain>
    </source>
</reference>
<dbReference type="InterPro" id="IPR010203">
    <property type="entry name" value="RraA"/>
</dbReference>
<evidence type="ECO:0000256" key="9">
    <source>
        <dbReference type="PIRSR" id="PIRSR605493-1"/>
    </source>
</evidence>
<evidence type="ECO:0000256" key="6">
    <source>
        <dbReference type="ARBA" id="ARBA00023239"/>
    </source>
</evidence>
<evidence type="ECO:0000256" key="2">
    <source>
        <dbReference type="ARBA" id="ARBA00001968"/>
    </source>
</evidence>
<dbReference type="SUPFAM" id="SSF89562">
    <property type="entry name" value="RraA-like"/>
    <property type="match status" value="1"/>
</dbReference>
<dbReference type="EC" id="4.1.1.112" evidence="10"/>
<comment type="cofactor">
    <cofactor evidence="9">
        <name>Mg(2+)</name>
        <dbReference type="ChEBI" id="CHEBI:18420"/>
    </cofactor>
</comment>
<dbReference type="PANTHER" id="PTHR33254:SF4">
    <property type="entry name" value="4-HYDROXY-4-METHYL-2-OXOGLUTARATE ALDOLASE 3-RELATED"/>
    <property type="match status" value="1"/>
</dbReference>
<evidence type="ECO:0000256" key="8">
    <source>
        <dbReference type="ARBA" id="ARBA00047973"/>
    </source>
</evidence>
<evidence type="ECO:0000256" key="3">
    <source>
        <dbReference type="ARBA" id="ARBA00008621"/>
    </source>
</evidence>
<dbReference type="Proteomes" id="UP000626148">
    <property type="component" value="Unassembled WGS sequence"/>
</dbReference>
<dbReference type="EMBL" id="BMXR01000002">
    <property type="protein sequence ID" value="GGX43298.1"/>
    <property type="molecule type" value="Genomic_DNA"/>
</dbReference>
<protein>
    <recommendedName>
        <fullName evidence="10">4-hydroxy-4-methyl-2-oxoglutarate aldolase</fullName>
        <shortName evidence="10">HMG aldolase</shortName>
        <ecNumber evidence="10">4.1.1.112</ecNumber>
        <ecNumber evidence="10">4.1.3.17</ecNumber>
    </recommendedName>
    <alternativeName>
        <fullName evidence="10">Oxaloacetate decarboxylase</fullName>
    </alternativeName>
</protein>
<dbReference type="EC" id="4.1.3.17" evidence="10"/>
<comment type="catalytic activity">
    <reaction evidence="1 10">
        <text>4-hydroxy-4-methyl-2-oxoglutarate = 2 pyruvate</text>
        <dbReference type="Rhea" id="RHEA:22748"/>
        <dbReference type="ChEBI" id="CHEBI:15361"/>
        <dbReference type="ChEBI" id="CHEBI:58276"/>
        <dbReference type="EC" id="4.1.3.17"/>
    </reaction>
</comment>
<dbReference type="NCBIfam" id="NF009134">
    <property type="entry name" value="PRK12487.1"/>
    <property type="match status" value="1"/>
</dbReference>
<dbReference type="GO" id="GO:0008428">
    <property type="term" value="F:ribonuclease inhibitor activity"/>
    <property type="evidence" value="ECO:0007669"/>
    <property type="project" value="InterPro"/>
</dbReference>
<feature type="binding site" evidence="9">
    <location>
        <position position="97"/>
    </location>
    <ligand>
        <name>Mg(2+)</name>
        <dbReference type="ChEBI" id="CHEBI:18420"/>
    </ligand>
</feature>
<evidence type="ECO:0000256" key="1">
    <source>
        <dbReference type="ARBA" id="ARBA00001342"/>
    </source>
</evidence>
<comment type="function">
    <text evidence="7 10">Catalyzes the aldol cleavage of 4-hydroxy-4-methyl-2-oxoglutarate (HMG) into 2 molecules of pyruvate. Also contains a secondary oxaloacetate (OAA) decarboxylase activity due to the common pyruvate enolate transition state formed following C-C bond cleavage in the retro-aldol and decarboxylation reactions.</text>
</comment>
<dbReference type="Pfam" id="PF03737">
    <property type="entry name" value="RraA-like"/>
    <property type="match status" value="1"/>
</dbReference>
<dbReference type="GO" id="GO:0008948">
    <property type="term" value="F:oxaloacetate decarboxylase activity"/>
    <property type="evidence" value="ECO:0007669"/>
    <property type="project" value="UniProtKB-EC"/>
</dbReference>
<dbReference type="CDD" id="cd16841">
    <property type="entry name" value="RraA_family"/>
    <property type="match status" value="1"/>
</dbReference>
<evidence type="ECO:0000313" key="11">
    <source>
        <dbReference type="EMBL" id="GGX43298.1"/>
    </source>
</evidence>
<evidence type="ECO:0000313" key="12">
    <source>
        <dbReference type="Proteomes" id="UP000626148"/>
    </source>
</evidence>
<proteinExistence type="inferred from homology"/>
<dbReference type="PANTHER" id="PTHR33254">
    <property type="entry name" value="4-HYDROXY-4-METHYL-2-OXOGLUTARATE ALDOLASE 3-RELATED"/>
    <property type="match status" value="1"/>
</dbReference>
<reference evidence="11" key="2">
    <citation type="submission" date="2020-09" db="EMBL/GenBank/DDBJ databases">
        <authorList>
            <person name="Sun Q."/>
            <person name="Kim S."/>
        </authorList>
    </citation>
    <scope>NUCLEOTIDE SEQUENCE</scope>
    <source>
        <strain evidence="11">KCTC 22169</strain>
    </source>
</reference>
<comment type="subunit">
    <text evidence="4 10">Homotrimer.</text>
</comment>
<comment type="cofactor">
    <cofactor evidence="2 10">
        <name>a divalent metal cation</name>
        <dbReference type="ChEBI" id="CHEBI:60240"/>
    </cofactor>
</comment>
<dbReference type="InterPro" id="IPR036704">
    <property type="entry name" value="RraA/RraA-like_sf"/>
</dbReference>
<comment type="catalytic activity">
    <reaction evidence="8 10">
        <text>oxaloacetate + H(+) = pyruvate + CO2</text>
        <dbReference type="Rhea" id="RHEA:15641"/>
        <dbReference type="ChEBI" id="CHEBI:15361"/>
        <dbReference type="ChEBI" id="CHEBI:15378"/>
        <dbReference type="ChEBI" id="CHEBI:16452"/>
        <dbReference type="ChEBI" id="CHEBI:16526"/>
        <dbReference type="EC" id="4.1.1.112"/>
    </reaction>
</comment>
<keyword evidence="12" id="KW-1185">Reference proteome</keyword>
<gene>
    <name evidence="11" type="ORF">GCM10007392_07530</name>
</gene>
<sequence length="159" mass="17202">MWNTPDLCDAHPEQAQVLEPLFRDFGGKPAFFGQVVTVHCYEDNSRVKELAGTDGDGKVMVIDGGASLRRALIGDQIALDAVNHGWQGVVINGCARDIHELQRMPIGVRALASIPVKTEKKGLGDVDVPVTFAGQTIEPGMWLYADETGIVVSKEKLFG</sequence>
<feature type="binding site" evidence="9">
    <location>
        <position position="96"/>
    </location>
    <ligand>
        <name>substrate</name>
    </ligand>
</feature>
<evidence type="ECO:0000256" key="5">
    <source>
        <dbReference type="ARBA" id="ARBA00022723"/>
    </source>
</evidence>
<dbReference type="GO" id="GO:0051252">
    <property type="term" value="P:regulation of RNA metabolic process"/>
    <property type="evidence" value="ECO:0007669"/>
    <property type="project" value="InterPro"/>
</dbReference>
<dbReference type="NCBIfam" id="TIGR01935">
    <property type="entry name" value="NOT-MenG"/>
    <property type="match status" value="1"/>
</dbReference>
<evidence type="ECO:0000256" key="7">
    <source>
        <dbReference type="ARBA" id="ARBA00025046"/>
    </source>
</evidence>
<dbReference type="GO" id="GO:0046872">
    <property type="term" value="F:metal ion binding"/>
    <property type="evidence" value="ECO:0007669"/>
    <property type="project" value="UniProtKB-KW"/>
</dbReference>
<evidence type="ECO:0000256" key="4">
    <source>
        <dbReference type="ARBA" id="ARBA00011233"/>
    </source>
</evidence>
<keyword evidence="5 9" id="KW-0479">Metal-binding</keyword>
<feature type="binding site" evidence="9">
    <location>
        <begin position="74"/>
        <end position="77"/>
    </location>
    <ligand>
        <name>substrate</name>
    </ligand>
</feature>
<dbReference type="NCBIfam" id="NF006875">
    <property type="entry name" value="PRK09372.1"/>
    <property type="match status" value="1"/>
</dbReference>
<dbReference type="InterPro" id="IPR005493">
    <property type="entry name" value="RraA/RraA-like"/>
</dbReference>
<evidence type="ECO:0000256" key="10">
    <source>
        <dbReference type="RuleBase" id="RU004338"/>
    </source>
</evidence>
<dbReference type="Gene3D" id="3.50.30.40">
    <property type="entry name" value="Ribonuclease E inhibitor RraA/RraA-like"/>
    <property type="match status" value="1"/>
</dbReference>
<dbReference type="AlphaFoldDB" id="A0A918K1K4"/>
<comment type="similarity">
    <text evidence="3 10">Belongs to the class II aldolase/RraA-like family.</text>
</comment>
<accession>A0A918K1K4</accession>
<comment type="caution">
    <text evidence="11">The sequence shown here is derived from an EMBL/GenBank/DDBJ whole genome shotgun (WGS) entry which is preliminary data.</text>
</comment>
<name>A0A918K1K4_9GAMM</name>
<keyword evidence="9" id="KW-0460">Magnesium</keyword>
<organism evidence="11 12">
    <name type="scientific">Saccharospirillum salsuginis</name>
    <dbReference type="NCBI Taxonomy" id="418750"/>
    <lineage>
        <taxon>Bacteria</taxon>
        <taxon>Pseudomonadati</taxon>
        <taxon>Pseudomonadota</taxon>
        <taxon>Gammaproteobacteria</taxon>
        <taxon>Oceanospirillales</taxon>
        <taxon>Saccharospirillaceae</taxon>
        <taxon>Saccharospirillum</taxon>
    </lineage>
</organism>
<keyword evidence="6 10" id="KW-0456">Lyase</keyword>